<name>A0A2N3N8F5_9PEZI</name>
<dbReference type="PANTHER" id="PTHR48081:SF18">
    <property type="entry name" value="ALPHA_BETA HYDROLASE FOLD-3 DOMAIN-CONTAINING PROTEIN"/>
    <property type="match status" value="1"/>
</dbReference>
<dbReference type="PROSITE" id="PS01174">
    <property type="entry name" value="LIPASE_GDXG_SER"/>
    <property type="match status" value="1"/>
</dbReference>
<dbReference type="SUPFAM" id="SSF53474">
    <property type="entry name" value="alpha/beta-Hydrolases"/>
    <property type="match status" value="1"/>
</dbReference>
<dbReference type="InterPro" id="IPR050300">
    <property type="entry name" value="GDXG_lipolytic_enzyme"/>
</dbReference>
<evidence type="ECO:0000313" key="6">
    <source>
        <dbReference type="Proteomes" id="UP000233524"/>
    </source>
</evidence>
<organism evidence="5 6">
    <name type="scientific">Lomentospora prolificans</name>
    <dbReference type="NCBI Taxonomy" id="41688"/>
    <lineage>
        <taxon>Eukaryota</taxon>
        <taxon>Fungi</taxon>
        <taxon>Dikarya</taxon>
        <taxon>Ascomycota</taxon>
        <taxon>Pezizomycotina</taxon>
        <taxon>Sordariomycetes</taxon>
        <taxon>Hypocreomycetidae</taxon>
        <taxon>Microascales</taxon>
        <taxon>Microascaceae</taxon>
        <taxon>Lomentospora</taxon>
    </lineage>
</organism>
<comment type="similarity">
    <text evidence="1">Belongs to the 'GDXG' lipolytic enzyme family.</text>
</comment>
<dbReference type="EMBL" id="NLAX01000094">
    <property type="protein sequence ID" value="PKS08741.1"/>
    <property type="molecule type" value="Genomic_DNA"/>
</dbReference>
<evidence type="ECO:0000256" key="2">
    <source>
        <dbReference type="ARBA" id="ARBA00022801"/>
    </source>
</evidence>
<sequence>MTPKLYSKPSVATSLGDKAVSFGLLPLVLLRWIASFVLKRGSPLHWRQKLAIAFVRAQRAVVPASIRRRNARRVLTGDGIKNYCAKNGLSVKVVTLEAQSTVYKAGLTVPPPTLHFVTPSSASVTGPTLFYLHGGGYVNPMVGPGHMPMVLACAKACKAREIVFLEYVLAPEYPYPAQLVQVVASFRYLLETRSLKIEDIVVAGDSAGGNLVGSLLAHLAEPSPYAAPVDLAGRQLRAALFICPWTMMHVDQESFTTNESNDYLDRPQALRFKGEWKPDEGEVWANLCEAPDATRVWNKAFGRDGPGVVSKAMVTAGNAEVLLDSCNIFARDHVHAEMVVADRKTDFSVLDGKAFVSVECEGEVHVQPAVDSFVGYSDGVMMRAITRWLETV</sequence>
<dbReference type="GO" id="GO:0016787">
    <property type="term" value="F:hydrolase activity"/>
    <property type="evidence" value="ECO:0007669"/>
    <property type="project" value="UniProtKB-KW"/>
</dbReference>
<dbReference type="InterPro" id="IPR033140">
    <property type="entry name" value="Lipase_GDXG_put_SER_AS"/>
</dbReference>
<comment type="caution">
    <text evidence="5">The sequence shown here is derived from an EMBL/GenBank/DDBJ whole genome shotgun (WGS) entry which is preliminary data.</text>
</comment>
<evidence type="ECO:0000256" key="1">
    <source>
        <dbReference type="ARBA" id="ARBA00010515"/>
    </source>
</evidence>
<keyword evidence="2" id="KW-0378">Hydrolase</keyword>
<dbReference type="Pfam" id="PF07859">
    <property type="entry name" value="Abhydrolase_3"/>
    <property type="match status" value="1"/>
</dbReference>
<dbReference type="InParanoid" id="A0A2N3N8F5"/>
<gene>
    <name evidence="5" type="ORF">jhhlp_004794</name>
</gene>
<dbReference type="Proteomes" id="UP000233524">
    <property type="component" value="Unassembled WGS sequence"/>
</dbReference>
<reference evidence="5 6" key="1">
    <citation type="journal article" date="2017" name="G3 (Bethesda)">
        <title>First Draft Genome Sequence of the Pathogenic Fungus Lomentospora prolificans (Formerly Scedosporium prolificans).</title>
        <authorList>
            <person name="Luo R."/>
            <person name="Zimin A."/>
            <person name="Workman R."/>
            <person name="Fan Y."/>
            <person name="Pertea G."/>
            <person name="Grossman N."/>
            <person name="Wear M.P."/>
            <person name="Jia B."/>
            <person name="Miller H."/>
            <person name="Casadevall A."/>
            <person name="Timp W."/>
            <person name="Zhang S.X."/>
            <person name="Salzberg S.L."/>
        </authorList>
    </citation>
    <scope>NUCLEOTIDE SEQUENCE [LARGE SCALE GENOMIC DNA]</scope>
    <source>
        <strain evidence="5 6">JHH-5317</strain>
    </source>
</reference>
<evidence type="ECO:0000259" key="4">
    <source>
        <dbReference type="Pfam" id="PF07859"/>
    </source>
</evidence>
<accession>A0A2N3N8F5</accession>
<dbReference type="InterPro" id="IPR013094">
    <property type="entry name" value="AB_hydrolase_3"/>
</dbReference>
<dbReference type="OrthoDB" id="2152029at2759"/>
<feature type="domain" description="Alpha/beta hydrolase fold-3" evidence="4">
    <location>
        <begin position="129"/>
        <end position="328"/>
    </location>
</feature>
<dbReference type="Gene3D" id="3.40.50.1820">
    <property type="entry name" value="alpha/beta hydrolase"/>
    <property type="match status" value="1"/>
</dbReference>
<dbReference type="AlphaFoldDB" id="A0A2N3N8F5"/>
<keyword evidence="6" id="KW-1185">Reference proteome</keyword>
<dbReference type="VEuPathDB" id="FungiDB:jhhlp_004794"/>
<dbReference type="STRING" id="41688.A0A2N3N8F5"/>
<evidence type="ECO:0000313" key="5">
    <source>
        <dbReference type="EMBL" id="PKS08741.1"/>
    </source>
</evidence>
<protein>
    <recommendedName>
        <fullName evidence="4">Alpha/beta hydrolase fold-3 domain-containing protein</fullName>
    </recommendedName>
</protein>
<feature type="active site" evidence="3">
    <location>
        <position position="206"/>
    </location>
</feature>
<dbReference type="PANTHER" id="PTHR48081">
    <property type="entry name" value="AB HYDROLASE SUPERFAMILY PROTEIN C4A8.06C"/>
    <property type="match status" value="1"/>
</dbReference>
<evidence type="ECO:0000256" key="3">
    <source>
        <dbReference type="PROSITE-ProRule" id="PRU10038"/>
    </source>
</evidence>
<proteinExistence type="inferred from homology"/>
<dbReference type="InterPro" id="IPR029058">
    <property type="entry name" value="AB_hydrolase_fold"/>
</dbReference>